<dbReference type="STRING" id="1618477.UR54_C0013G0009"/>
<comment type="caution">
    <text evidence="3">The sequence shown here is derived from an EMBL/GenBank/DDBJ whole genome shotgun (WGS) entry which is preliminary data.</text>
</comment>
<name>A0A0G0ATE7_9BACT</name>
<dbReference type="PATRIC" id="fig|1618477.3.peg.268"/>
<protein>
    <submittedName>
        <fullName evidence="3">Ornithine carbamoyltransferase, catabolic</fullName>
    </submittedName>
</protein>
<dbReference type="SUPFAM" id="SSF53671">
    <property type="entry name" value="Aspartate/ornithine carbamoyltransferase"/>
    <property type="match status" value="1"/>
</dbReference>
<dbReference type="EMBL" id="LBPP01000013">
    <property type="protein sequence ID" value="KKP60418.1"/>
    <property type="molecule type" value="Genomic_DNA"/>
</dbReference>
<dbReference type="GO" id="GO:0042450">
    <property type="term" value="P:L-arginine biosynthetic process via ornithine"/>
    <property type="evidence" value="ECO:0007669"/>
    <property type="project" value="TreeGrafter"/>
</dbReference>
<accession>A0A0G0ATE7</accession>
<reference evidence="3 4" key="1">
    <citation type="journal article" date="2015" name="Nature">
        <title>rRNA introns, odd ribosomes, and small enigmatic genomes across a large radiation of phyla.</title>
        <authorList>
            <person name="Brown C.T."/>
            <person name="Hug L.A."/>
            <person name="Thomas B.C."/>
            <person name="Sharon I."/>
            <person name="Castelle C.J."/>
            <person name="Singh A."/>
            <person name="Wilkins M.J."/>
            <person name="Williams K.H."/>
            <person name="Banfield J.F."/>
        </authorList>
    </citation>
    <scope>NUCLEOTIDE SEQUENCE [LARGE SCALE GENOMIC DNA]</scope>
</reference>
<sequence length="132" mass="14884">MKKDFLSITDLSKEEIIYLIELAITLKEELINNGINMSYLKNKTLTMIFEKPSLRTRVSFETAMAQFGGHAIYLAPNHIGLDKRETIGDIARVLSSMSNIIMARVFRHSLVEELAKHSSVPVINGLSDLEHP</sequence>
<dbReference type="InterPro" id="IPR006130">
    <property type="entry name" value="Asp/Orn_carbamoylTrfase"/>
</dbReference>
<evidence type="ECO:0000313" key="4">
    <source>
        <dbReference type="Proteomes" id="UP000034688"/>
    </source>
</evidence>
<keyword evidence="1 3" id="KW-0808">Transferase</keyword>
<gene>
    <name evidence="3" type="ORF">UR54_C0013G0009</name>
</gene>
<dbReference type="Gene3D" id="3.40.50.1370">
    <property type="entry name" value="Aspartate/ornithine carbamoyltransferase"/>
    <property type="match status" value="1"/>
</dbReference>
<evidence type="ECO:0000313" key="3">
    <source>
        <dbReference type="EMBL" id="KKP60418.1"/>
    </source>
</evidence>
<dbReference type="PRINTS" id="PR00102">
    <property type="entry name" value="OTCASE"/>
</dbReference>
<proteinExistence type="predicted"/>
<feature type="non-terminal residue" evidence="3">
    <location>
        <position position="132"/>
    </location>
</feature>
<dbReference type="AlphaFoldDB" id="A0A0G0ATE7"/>
<evidence type="ECO:0000259" key="2">
    <source>
        <dbReference type="Pfam" id="PF02729"/>
    </source>
</evidence>
<evidence type="ECO:0000256" key="1">
    <source>
        <dbReference type="ARBA" id="ARBA00022679"/>
    </source>
</evidence>
<dbReference type="Proteomes" id="UP000034688">
    <property type="component" value="Unassembled WGS sequence"/>
</dbReference>
<dbReference type="PANTHER" id="PTHR45753">
    <property type="entry name" value="ORNITHINE CARBAMOYLTRANSFERASE, MITOCHONDRIAL"/>
    <property type="match status" value="1"/>
</dbReference>
<organism evidence="3 4">
    <name type="scientific">Candidatus Roizmanbacteria bacterium GW2011_GWA2_34_18</name>
    <dbReference type="NCBI Taxonomy" id="1618477"/>
    <lineage>
        <taxon>Bacteria</taxon>
        <taxon>Candidatus Roizmaniibacteriota</taxon>
    </lineage>
</organism>
<dbReference type="PRINTS" id="PR00100">
    <property type="entry name" value="AOTCASE"/>
</dbReference>
<dbReference type="InterPro" id="IPR036901">
    <property type="entry name" value="Asp/Orn_carbamoylTrfase_sf"/>
</dbReference>
<dbReference type="InterPro" id="IPR006132">
    <property type="entry name" value="Asp/Orn_carbamoyltranf_P-bd"/>
</dbReference>
<dbReference type="PANTHER" id="PTHR45753:SF3">
    <property type="entry name" value="ORNITHINE TRANSCARBAMYLASE, MITOCHONDRIAL"/>
    <property type="match status" value="1"/>
</dbReference>
<dbReference type="GO" id="GO:0004585">
    <property type="term" value="F:ornithine carbamoyltransferase activity"/>
    <property type="evidence" value="ECO:0007669"/>
    <property type="project" value="TreeGrafter"/>
</dbReference>
<dbReference type="GO" id="GO:0016597">
    <property type="term" value="F:amino acid binding"/>
    <property type="evidence" value="ECO:0007669"/>
    <property type="project" value="InterPro"/>
</dbReference>
<dbReference type="InterPro" id="IPR002292">
    <property type="entry name" value="Orn/put_carbamltrans"/>
</dbReference>
<dbReference type="GO" id="GO:0019240">
    <property type="term" value="P:citrulline biosynthetic process"/>
    <property type="evidence" value="ECO:0007669"/>
    <property type="project" value="TreeGrafter"/>
</dbReference>
<feature type="domain" description="Aspartate/ornithine carbamoyltransferase carbamoyl-P binding" evidence="2">
    <location>
        <begin position="3"/>
        <end position="132"/>
    </location>
</feature>
<dbReference type="Pfam" id="PF02729">
    <property type="entry name" value="OTCace_N"/>
    <property type="match status" value="1"/>
</dbReference>